<keyword evidence="1" id="KW-0812">Transmembrane</keyword>
<gene>
    <name evidence="2" type="ORF">E0F89_16565</name>
</gene>
<organism evidence="2 3">
    <name type="scientific">Flavobacterium caseinilyticum</name>
    <dbReference type="NCBI Taxonomy" id="2541732"/>
    <lineage>
        <taxon>Bacteria</taxon>
        <taxon>Pseudomonadati</taxon>
        <taxon>Bacteroidota</taxon>
        <taxon>Flavobacteriia</taxon>
        <taxon>Flavobacteriales</taxon>
        <taxon>Flavobacteriaceae</taxon>
        <taxon>Flavobacterium</taxon>
    </lineage>
</organism>
<reference evidence="2 3" key="1">
    <citation type="submission" date="2019-03" db="EMBL/GenBank/DDBJ databases">
        <title>Flavobacterium AT-3-2 sp. nov., isolated from arctic soil.</title>
        <authorList>
            <person name="Chaudhary D.K."/>
        </authorList>
    </citation>
    <scope>NUCLEOTIDE SEQUENCE [LARGE SCALE GENOMIC DNA]</scope>
    <source>
        <strain evidence="2 3">AT-3-2</strain>
    </source>
</reference>
<sequence>MMKKLLDSVVQVRRLIDLQSADSISTIGFLVITETNIEYFDSLLDSEIIDILSVGEPNEMKSIMKEDIPNFINQQVYLDIRTGNINCYFETVNDFLNGNKFKLKSELFYIAENDYYSEESAVVNEIVNNYNKNIELIDFLNSLSHTHHLIGNQLKYYFYRISNSIVEIDIKYSIQDLDFFSELEGFQELKKEFLDPISHKDKKELFVNELVNFIECNSSDYLTIVKNWKTILNSYNKSYKLYLAGFSFEKIKTSSNEHFQKLLDRIYDSISKVSGYIFGIPIGFILLLNYFDYSGLLIFKNVIILILSILFFVLIWYILLKNIKESIDAIEEDIDEFINLISTVIVLKPIKEKLESLKKVSIKKQRNKLLIVKGVTISIFALTVIVFSYIFLDISIYL</sequence>
<comment type="caution">
    <text evidence="2">The sequence shown here is derived from an EMBL/GenBank/DDBJ whole genome shotgun (WGS) entry which is preliminary data.</text>
</comment>
<accession>A0A4R5ALP5</accession>
<evidence type="ECO:0000313" key="3">
    <source>
        <dbReference type="Proteomes" id="UP000295278"/>
    </source>
</evidence>
<dbReference type="RefSeq" id="WP_131910829.1">
    <property type="nucleotide sequence ID" value="NZ_SMFM01000013.1"/>
</dbReference>
<feature type="transmembrane region" description="Helical" evidence="1">
    <location>
        <begin position="297"/>
        <end position="320"/>
    </location>
</feature>
<dbReference type="EMBL" id="SMFM01000013">
    <property type="protein sequence ID" value="TDD73858.1"/>
    <property type="molecule type" value="Genomic_DNA"/>
</dbReference>
<evidence type="ECO:0000256" key="1">
    <source>
        <dbReference type="SAM" id="Phobius"/>
    </source>
</evidence>
<keyword evidence="3" id="KW-1185">Reference proteome</keyword>
<evidence type="ECO:0000313" key="2">
    <source>
        <dbReference type="EMBL" id="TDD73858.1"/>
    </source>
</evidence>
<feature type="transmembrane region" description="Helical" evidence="1">
    <location>
        <begin position="273"/>
        <end position="291"/>
    </location>
</feature>
<dbReference type="Proteomes" id="UP000295278">
    <property type="component" value="Unassembled WGS sequence"/>
</dbReference>
<dbReference type="AlphaFoldDB" id="A0A4R5ALP5"/>
<proteinExistence type="predicted"/>
<keyword evidence="1" id="KW-0472">Membrane</keyword>
<keyword evidence="1" id="KW-1133">Transmembrane helix</keyword>
<protein>
    <submittedName>
        <fullName evidence="2">Uncharacterized protein</fullName>
    </submittedName>
</protein>
<dbReference type="OrthoDB" id="1427873at2"/>
<name>A0A4R5ALP5_9FLAO</name>
<feature type="transmembrane region" description="Helical" evidence="1">
    <location>
        <begin position="369"/>
        <end position="392"/>
    </location>
</feature>